<evidence type="ECO:0000256" key="1">
    <source>
        <dbReference type="ARBA" id="ARBA00004651"/>
    </source>
</evidence>
<dbReference type="PANTHER" id="PTHR30250:SF24">
    <property type="entry name" value="STAGE V SPORULATION PROTEIN B"/>
    <property type="match status" value="1"/>
</dbReference>
<feature type="transmembrane region" description="Helical" evidence="6">
    <location>
        <begin position="393"/>
        <end position="412"/>
    </location>
</feature>
<evidence type="ECO:0000256" key="3">
    <source>
        <dbReference type="ARBA" id="ARBA00022692"/>
    </source>
</evidence>
<dbReference type="Proteomes" id="UP001527202">
    <property type="component" value="Unassembled WGS sequence"/>
</dbReference>
<keyword evidence="3 6" id="KW-0812">Transmembrane</keyword>
<reference evidence="7 10" key="2">
    <citation type="submission" date="2022-05" db="EMBL/GenBank/DDBJ databases">
        <title>Genome Sequencing of Bee-Associated Microbes.</title>
        <authorList>
            <person name="Dunlap C."/>
        </authorList>
    </citation>
    <scope>NUCLEOTIDE SEQUENCE [LARGE SCALE GENOMIC DNA]</scope>
    <source>
        <strain evidence="7 10">NRRL B-23120</strain>
    </source>
</reference>
<keyword evidence="4 6" id="KW-1133">Transmembrane helix</keyword>
<feature type="transmembrane region" description="Helical" evidence="6">
    <location>
        <begin position="121"/>
        <end position="140"/>
    </location>
</feature>
<accession>A0A410X1Y0</accession>
<protein>
    <submittedName>
        <fullName evidence="8">Stage V sporulation protein B</fullName>
    </submittedName>
</protein>
<evidence type="ECO:0000313" key="8">
    <source>
        <dbReference type="EMBL" id="QAV20619.1"/>
    </source>
</evidence>
<dbReference type="CDD" id="cd13124">
    <property type="entry name" value="MATE_SpoVB_like"/>
    <property type="match status" value="1"/>
</dbReference>
<organism evidence="8 9">
    <name type="scientific">Paenibacillus chitinolyticus</name>
    <dbReference type="NCBI Taxonomy" id="79263"/>
    <lineage>
        <taxon>Bacteria</taxon>
        <taxon>Bacillati</taxon>
        <taxon>Bacillota</taxon>
        <taxon>Bacilli</taxon>
        <taxon>Bacillales</taxon>
        <taxon>Paenibacillaceae</taxon>
        <taxon>Paenibacillus</taxon>
    </lineage>
</organism>
<feature type="transmembrane region" description="Helical" evidence="6">
    <location>
        <begin position="12"/>
        <end position="35"/>
    </location>
</feature>
<dbReference type="EMBL" id="JAMDMJ010000003">
    <property type="protein sequence ID" value="MCY9594688.1"/>
    <property type="molecule type" value="Genomic_DNA"/>
</dbReference>
<keyword evidence="5 6" id="KW-0472">Membrane</keyword>
<proteinExistence type="predicted"/>
<evidence type="ECO:0000313" key="7">
    <source>
        <dbReference type="EMBL" id="MCY9594688.1"/>
    </source>
</evidence>
<feature type="transmembrane region" description="Helical" evidence="6">
    <location>
        <begin position="47"/>
        <end position="66"/>
    </location>
</feature>
<keyword evidence="10" id="KW-1185">Reference proteome</keyword>
<dbReference type="Proteomes" id="UP000288943">
    <property type="component" value="Chromosome"/>
</dbReference>
<keyword evidence="2" id="KW-1003">Cell membrane</keyword>
<comment type="subcellular location">
    <subcellularLocation>
        <location evidence="1">Cell membrane</location>
        <topology evidence="1">Multi-pass membrane protein</topology>
    </subcellularLocation>
</comment>
<dbReference type="OrthoDB" id="9775950at2"/>
<dbReference type="InterPro" id="IPR050833">
    <property type="entry name" value="Poly_Biosynth_Transport"/>
</dbReference>
<feature type="transmembrane region" description="Helical" evidence="6">
    <location>
        <begin position="418"/>
        <end position="441"/>
    </location>
</feature>
<dbReference type="GO" id="GO:0005886">
    <property type="term" value="C:plasma membrane"/>
    <property type="evidence" value="ECO:0007669"/>
    <property type="project" value="UniProtKB-SubCell"/>
</dbReference>
<feature type="transmembrane region" description="Helical" evidence="6">
    <location>
        <begin position="285"/>
        <end position="306"/>
    </location>
</feature>
<dbReference type="AlphaFoldDB" id="A0A410X1Y0"/>
<feature type="transmembrane region" description="Helical" evidence="6">
    <location>
        <begin position="327"/>
        <end position="346"/>
    </location>
</feature>
<name>A0A410X1Y0_9BACL</name>
<feature type="transmembrane region" description="Helical" evidence="6">
    <location>
        <begin position="161"/>
        <end position="180"/>
    </location>
</feature>
<dbReference type="InterPro" id="IPR024923">
    <property type="entry name" value="PG_synth_SpoVB"/>
</dbReference>
<feature type="transmembrane region" description="Helical" evidence="6">
    <location>
        <begin position="483"/>
        <end position="504"/>
    </location>
</feature>
<reference evidence="8 9" key="1">
    <citation type="submission" date="2018-01" db="EMBL/GenBank/DDBJ databases">
        <title>The whole genome sequencing and assembly of Paenibacillus chitinolyticus KCCM 41400 strain.</title>
        <authorList>
            <person name="Kim J.-Y."/>
            <person name="Park M.-K."/>
            <person name="Lee Y.-J."/>
            <person name="Yi H."/>
            <person name="Bahn Y.-S."/>
            <person name="Kim J.F."/>
            <person name="Lee D.-W."/>
        </authorList>
    </citation>
    <scope>NUCLEOTIDE SEQUENCE [LARGE SCALE GENOMIC DNA]</scope>
    <source>
        <strain evidence="8 9">KCCM 41400</strain>
    </source>
</reference>
<evidence type="ECO:0000256" key="2">
    <source>
        <dbReference type="ARBA" id="ARBA00022475"/>
    </source>
</evidence>
<evidence type="ECO:0000313" key="10">
    <source>
        <dbReference type="Proteomes" id="UP001527202"/>
    </source>
</evidence>
<dbReference type="EMBL" id="CP026520">
    <property type="protein sequence ID" value="QAV20619.1"/>
    <property type="molecule type" value="Genomic_DNA"/>
</dbReference>
<dbReference type="PANTHER" id="PTHR30250">
    <property type="entry name" value="PST FAMILY PREDICTED COLANIC ACID TRANSPORTER"/>
    <property type="match status" value="1"/>
</dbReference>
<sequence>MTKQSFLKGTMILLAAGIVNRILGFIPRITLPRVIGAEGVGLYQMGWPFLIVILTIVTGGIPLAVSKLVAEAEAERNYRRSARILKLALTLSVSISGIFTAVCILGARWITSHLLTDERVYFTFLSMSPIIPIIAVSSVLRGYFQGKQDMIPTATSQTIETLVRIVMVLLCSFALLPYGISWAAAGAMIGVTIGEIAGMLVLLIHYKLQRKKNMPVNKAQIGTSAAHGRMTQLRRLLTLSLPITASRLVGAGSYLLESILIAHSLAAAGIATALATAQYGALQGMIIPIILLPSALTSSLSVSLVPSLSEAAARKDLKTIHKRMHQSLRLALVTGAPFAVIMYVLADPLCLLMYGQKDIAVMLKMLAPVAIFIYLQAPLQAALQALDKPGSALINTLIGSLVKLLLIVWLASKPEFGILGAVMASCVNVVLVTFLHGLSVLRHLKFTLRGSDVAKVSAAMGIASLCCYAVYRSIGSMPAGISFLLASAAALTAYLAAVTALKIVNRSDLSRLLTLGRKIIRKP</sequence>
<dbReference type="GeneID" id="95377906"/>
<dbReference type="RefSeq" id="WP_042230412.1">
    <property type="nucleotide sequence ID" value="NZ_CP026520.1"/>
</dbReference>
<dbReference type="PIRSF" id="PIRSF038958">
    <property type="entry name" value="PG_synth_SpoVB"/>
    <property type="match status" value="1"/>
</dbReference>
<dbReference type="InterPro" id="IPR014249">
    <property type="entry name" value="Spore_V_B"/>
</dbReference>
<dbReference type="KEGG" id="pchi:PC41400_24230"/>
<feature type="transmembrane region" description="Helical" evidence="6">
    <location>
        <begin position="254"/>
        <end position="279"/>
    </location>
</feature>
<evidence type="ECO:0000256" key="6">
    <source>
        <dbReference type="SAM" id="Phobius"/>
    </source>
</evidence>
<feature type="transmembrane region" description="Helical" evidence="6">
    <location>
        <begin position="87"/>
        <end position="109"/>
    </location>
</feature>
<gene>
    <name evidence="8" type="primary">spoVB</name>
    <name evidence="7" type="ORF">M5X16_02745</name>
    <name evidence="8" type="ORF">PC41400_24230</name>
</gene>
<dbReference type="Pfam" id="PF01943">
    <property type="entry name" value="Polysacc_synt"/>
    <property type="match status" value="1"/>
</dbReference>
<dbReference type="NCBIfam" id="TIGR02900">
    <property type="entry name" value="spore_V_B"/>
    <property type="match status" value="1"/>
</dbReference>
<evidence type="ECO:0000313" key="9">
    <source>
        <dbReference type="Proteomes" id="UP000288943"/>
    </source>
</evidence>
<feature type="transmembrane region" description="Helical" evidence="6">
    <location>
        <begin position="366"/>
        <end position="386"/>
    </location>
</feature>
<feature type="transmembrane region" description="Helical" evidence="6">
    <location>
        <begin position="453"/>
        <end position="471"/>
    </location>
</feature>
<evidence type="ECO:0000256" key="5">
    <source>
        <dbReference type="ARBA" id="ARBA00023136"/>
    </source>
</evidence>
<dbReference type="InterPro" id="IPR002797">
    <property type="entry name" value="Polysacc_synth"/>
</dbReference>
<feature type="transmembrane region" description="Helical" evidence="6">
    <location>
        <begin position="186"/>
        <end position="204"/>
    </location>
</feature>
<evidence type="ECO:0000256" key="4">
    <source>
        <dbReference type="ARBA" id="ARBA00022989"/>
    </source>
</evidence>